<dbReference type="Gene3D" id="3.40.630.30">
    <property type="match status" value="1"/>
</dbReference>
<dbReference type="InterPro" id="IPR016181">
    <property type="entry name" value="Acyl_CoA_acyltransferase"/>
</dbReference>
<dbReference type="SUPFAM" id="SSF55729">
    <property type="entry name" value="Acyl-CoA N-acyltransferases (Nat)"/>
    <property type="match status" value="1"/>
</dbReference>
<dbReference type="KEGG" id="saco:SAME_00604"/>
<dbReference type="RefSeq" id="WP_095121969.1">
    <property type="nucleotide sequence ID" value="NZ_LT906454.1"/>
</dbReference>
<reference evidence="2 3" key="1">
    <citation type="submission" date="2017-06" db="EMBL/GenBank/DDBJ databases">
        <authorList>
            <consortium name="Pathogen Informatics"/>
        </authorList>
    </citation>
    <scope>NUCLEOTIDE SEQUENCE [LARGE SCALE GENOMIC DNA]</scope>
    <source>
        <strain evidence="2 3">NCTC11291</strain>
    </source>
</reference>
<accession>A0A239WPJ4</accession>
<name>A0A239WPJ4_STRAI</name>
<dbReference type="GO" id="GO:0016747">
    <property type="term" value="F:acyltransferase activity, transferring groups other than amino-acyl groups"/>
    <property type="evidence" value="ECO:0007669"/>
    <property type="project" value="InterPro"/>
</dbReference>
<dbReference type="PROSITE" id="PS51186">
    <property type="entry name" value="GNAT"/>
    <property type="match status" value="1"/>
</dbReference>
<keyword evidence="2" id="KW-0808">Transferase</keyword>
<dbReference type="EMBL" id="LT906454">
    <property type="protein sequence ID" value="SNV36525.1"/>
    <property type="molecule type" value="Genomic_DNA"/>
</dbReference>
<evidence type="ECO:0000259" key="1">
    <source>
        <dbReference type="PROSITE" id="PS51186"/>
    </source>
</evidence>
<evidence type="ECO:0000313" key="3">
    <source>
        <dbReference type="Proteomes" id="UP000215144"/>
    </source>
</evidence>
<feature type="domain" description="N-acetyltransferase" evidence="1">
    <location>
        <begin position="1"/>
        <end position="166"/>
    </location>
</feature>
<dbReference type="OrthoDB" id="9796381at2"/>
<dbReference type="AlphaFoldDB" id="A0A239WPJ4"/>
<organism evidence="2 3">
    <name type="scientific">Streptococcus acidominimus</name>
    <dbReference type="NCBI Taxonomy" id="1326"/>
    <lineage>
        <taxon>Bacteria</taxon>
        <taxon>Bacillati</taxon>
        <taxon>Bacillota</taxon>
        <taxon>Bacilli</taxon>
        <taxon>Lactobacillales</taxon>
        <taxon>Streptococcaceae</taxon>
        <taxon>Streptococcus</taxon>
    </lineage>
</organism>
<sequence length="182" mass="20754">MDIRLAHPNEVTVIMEIIEEARAFLKASGSDQWQGEYPSEKDIFDDVLQGQAWVGLVDNQIVSYTAVITGQEEAYEAITDGRWKHANPKYTVFHRIAVSQKMSGQKIAQTFLQGLIEGLPGPDFRCDTHPKNLIMQYILDKLGYVYCGKVQIEGERWAYQKIKTKAEAASYQEVDEGLRYDF</sequence>
<dbReference type="InterPro" id="IPR000182">
    <property type="entry name" value="GNAT_dom"/>
</dbReference>
<evidence type="ECO:0000313" key="2">
    <source>
        <dbReference type="EMBL" id="SNV36525.1"/>
    </source>
</evidence>
<protein>
    <submittedName>
        <fullName evidence="2">Histone acetyltransferase HPA2-like acetyltransferase</fullName>
    </submittedName>
</protein>
<proteinExistence type="predicted"/>
<gene>
    <name evidence="2" type="ORF">SAMEA4504048_00604</name>
</gene>
<dbReference type="Proteomes" id="UP000215144">
    <property type="component" value="Chromosome 1"/>
</dbReference>